<sequence>MRVSRTLFFSAVVVAELAVGLASQPTVISAAPATAEEINNNYQTVRSTKDSLGHKIFAQQQIVAKMRMYTVFWPKNLMGHFNKSLLQTISMY</sequence>
<accession>A0A1X4JM26</accession>
<evidence type="ECO:0000313" key="2">
    <source>
        <dbReference type="Proteomes" id="UP000193588"/>
    </source>
</evidence>
<evidence type="ECO:0000313" key="1">
    <source>
        <dbReference type="EMBL" id="OSP89781.1"/>
    </source>
</evidence>
<protein>
    <submittedName>
        <fullName evidence="1">Uncharacterized protein</fullName>
    </submittedName>
</protein>
<dbReference type="EMBL" id="NDXJ01000005">
    <property type="protein sequence ID" value="OSP89781.1"/>
    <property type="molecule type" value="Genomic_DNA"/>
</dbReference>
<gene>
    <name evidence="1" type="ORF">B9D04_04500</name>
</gene>
<dbReference type="Proteomes" id="UP000193588">
    <property type="component" value="Unassembled WGS sequence"/>
</dbReference>
<dbReference type="AlphaFoldDB" id="A0A1X4JM26"/>
<proteinExistence type="predicted"/>
<comment type="caution">
    <text evidence="1">The sequence shown here is derived from an EMBL/GenBank/DDBJ whole genome shotgun (WGS) entry which is preliminary data.</text>
</comment>
<organism evidence="1 2">
    <name type="scientific">Weissella cibaria</name>
    <dbReference type="NCBI Taxonomy" id="137591"/>
    <lineage>
        <taxon>Bacteria</taxon>
        <taxon>Bacillati</taxon>
        <taxon>Bacillota</taxon>
        <taxon>Bacilli</taxon>
        <taxon>Lactobacillales</taxon>
        <taxon>Lactobacillaceae</taxon>
        <taxon>Weissella</taxon>
    </lineage>
</organism>
<dbReference type="RefSeq" id="WP_085638267.1">
    <property type="nucleotide sequence ID" value="NZ_JARXOD010000001.1"/>
</dbReference>
<name>A0A1X4JM26_9LACO</name>
<reference evidence="1 2" key="1">
    <citation type="submission" date="2017-04" db="EMBL/GenBank/DDBJ databases">
        <title>The genome sequence of Weissella cibaria isolated from wild Drosophila.</title>
        <authorList>
            <person name="Ricks N.J."/>
            <person name="Carroll C."/>
            <person name="Walters A."/>
            <person name="Newell P.D."/>
            <person name="Chaston J.M."/>
        </authorList>
    </citation>
    <scope>NUCLEOTIDE SEQUENCE [LARGE SCALE GENOMIC DNA]</scope>
    <source>
        <strain evidence="1 2">DmW_103</strain>
    </source>
</reference>